<feature type="region of interest" description="Disordered" evidence="1">
    <location>
        <begin position="105"/>
        <end position="144"/>
    </location>
</feature>
<accession>A0AAV5FZU6</accession>
<dbReference type="PANTHER" id="PTHR33223">
    <property type="entry name" value="CCHC-TYPE DOMAIN-CONTAINING PROTEIN"/>
    <property type="match status" value="1"/>
</dbReference>
<feature type="compositionally biased region" description="Low complexity" evidence="1">
    <location>
        <begin position="191"/>
        <end position="202"/>
    </location>
</feature>
<protein>
    <recommendedName>
        <fullName evidence="2">Retrotransposon gag domain-containing protein</fullName>
    </recommendedName>
</protein>
<feature type="region of interest" description="Disordered" evidence="1">
    <location>
        <begin position="60"/>
        <end position="84"/>
    </location>
</feature>
<feature type="compositionally biased region" description="Basic and acidic residues" evidence="1">
    <location>
        <begin position="208"/>
        <end position="308"/>
    </location>
</feature>
<feature type="compositionally biased region" description="Basic and acidic residues" evidence="1">
    <location>
        <begin position="516"/>
        <end position="542"/>
    </location>
</feature>
<proteinExistence type="predicted"/>
<evidence type="ECO:0000259" key="2">
    <source>
        <dbReference type="Pfam" id="PF03732"/>
    </source>
</evidence>
<reference evidence="3" key="1">
    <citation type="journal article" date="2018" name="DNA Res.">
        <title>Multiple hybrid de novo genome assembly of finger millet, an orphan allotetraploid crop.</title>
        <authorList>
            <person name="Hatakeyama M."/>
            <person name="Aluri S."/>
            <person name="Balachadran M.T."/>
            <person name="Sivarajan S.R."/>
            <person name="Patrignani A."/>
            <person name="Gruter S."/>
            <person name="Poveda L."/>
            <person name="Shimizu-Inatsugi R."/>
            <person name="Baeten J."/>
            <person name="Francoijs K.J."/>
            <person name="Nataraja K.N."/>
            <person name="Reddy Y.A.N."/>
            <person name="Phadnis S."/>
            <person name="Ravikumar R.L."/>
            <person name="Schlapbach R."/>
            <person name="Sreeman S.M."/>
            <person name="Shimizu K.K."/>
        </authorList>
    </citation>
    <scope>NUCLEOTIDE SEQUENCE</scope>
</reference>
<dbReference type="Proteomes" id="UP001054889">
    <property type="component" value="Unassembled WGS sequence"/>
</dbReference>
<dbReference type="InterPro" id="IPR005162">
    <property type="entry name" value="Retrotrans_gag_dom"/>
</dbReference>
<gene>
    <name evidence="3" type="primary">gn00550</name>
    <name evidence="3" type="ORF">PR202_gn00550</name>
</gene>
<reference evidence="3" key="2">
    <citation type="submission" date="2021-12" db="EMBL/GenBank/DDBJ databases">
        <title>Resequencing data analysis of finger millet.</title>
        <authorList>
            <person name="Hatakeyama M."/>
            <person name="Aluri S."/>
            <person name="Balachadran M.T."/>
            <person name="Sivarajan S.R."/>
            <person name="Poveda L."/>
            <person name="Shimizu-Inatsugi R."/>
            <person name="Schlapbach R."/>
            <person name="Sreeman S.M."/>
            <person name="Shimizu K.K."/>
        </authorList>
    </citation>
    <scope>NUCLEOTIDE SEQUENCE</scope>
</reference>
<comment type="caution">
    <text evidence="3">The sequence shown here is derived from an EMBL/GenBank/DDBJ whole genome shotgun (WGS) entry which is preliminary data.</text>
</comment>
<dbReference type="PANTHER" id="PTHR33223:SF8">
    <property type="entry name" value="OS04G0172440 PROTEIN"/>
    <property type="match status" value="1"/>
</dbReference>
<dbReference type="Pfam" id="PF03732">
    <property type="entry name" value="Retrotrans_gag"/>
    <property type="match status" value="1"/>
</dbReference>
<feature type="compositionally biased region" description="Polar residues" evidence="1">
    <location>
        <begin position="124"/>
        <end position="136"/>
    </location>
</feature>
<name>A0AAV5FZU6_ELECO</name>
<feature type="region of interest" description="Disordered" evidence="1">
    <location>
        <begin position="191"/>
        <end position="335"/>
    </location>
</feature>
<dbReference type="AlphaFoldDB" id="A0AAV5FZU6"/>
<organism evidence="3 4">
    <name type="scientific">Eleusine coracana subsp. coracana</name>
    <dbReference type="NCBI Taxonomy" id="191504"/>
    <lineage>
        <taxon>Eukaryota</taxon>
        <taxon>Viridiplantae</taxon>
        <taxon>Streptophyta</taxon>
        <taxon>Embryophyta</taxon>
        <taxon>Tracheophyta</taxon>
        <taxon>Spermatophyta</taxon>
        <taxon>Magnoliopsida</taxon>
        <taxon>Liliopsida</taxon>
        <taxon>Poales</taxon>
        <taxon>Poaceae</taxon>
        <taxon>PACMAD clade</taxon>
        <taxon>Chloridoideae</taxon>
        <taxon>Cynodonteae</taxon>
        <taxon>Eleusininae</taxon>
        <taxon>Eleusine</taxon>
    </lineage>
</organism>
<sequence length="626" mass="71736">MAELPIIQYSPDFKISFRSLDFMVGDNGALGLNDYRSDSTTASPMARSPSQSDIIPTLIPLKSKQEDSSFGYDSTPDRSFDEDTVESTYSYSHTVNMVEIVDPATGNQEEDPDAEEEGNPVGGLQNQSIEGGQQDDNPPADELSVYHTPQINITEATTLLDTLMVDAHYQTPAMQKAVAMLKAMAAQDAAKSQSVASSSHVSPQGRRRHEDLRNSLSLHDGRDTINSHHEECARDHRCYEEERREQRMDARREDRWDDRREDRRDNQRDDRQNPHPRDNRDDRCRQDDRDRRNNDGNRRRRHDEDVGPRHRRNPTTSPDRQRRSPTTTDDEIDGIKAYAPRLRIARWPKGFNPVPIEKYDGQTNPREWLQLYSTTIRSAGGDSYVMANYLPVCLEPAVRIWLTSLPEESVTSWGDLNRKLIESFQATCNQPGNHFDLTRIKQKGDEPLRDYIKRFCAKKTEIPNVPDQQIITAFLGGIRSDDLVREIGRRNHDLKLTAQECFKIADKYASGESALDDIRGKGKDKRSDKSESSKKDKKRKPDNVVNTVDRFWKNPRMNQSSTDELLSGICPWHPKGNHKAKDCYYLKDVLMSILADLVDDDVFKTDWRDPLIQYLDKGMLPSDPDE</sequence>
<feature type="region of interest" description="Disordered" evidence="1">
    <location>
        <begin position="515"/>
        <end position="555"/>
    </location>
</feature>
<feature type="compositionally biased region" description="Acidic residues" evidence="1">
    <location>
        <begin position="108"/>
        <end position="118"/>
    </location>
</feature>
<evidence type="ECO:0000313" key="4">
    <source>
        <dbReference type="Proteomes" id="UP001054889"/>
    </source>
</evidence>
<evidence type="ECO:0000256" key="1">
    <source>
        <dbReference type="SAM" id="MobiDB-lite"/>
    </source>
</evidence>
<dbReference type="EMBL" id="BQKI01000251">
    <property type="protein sequence ID" value="GJN41204.1"/>
    <property type="molecule type" value="Genomic_DNA"/>
</dbReference>
<feature type="domain" description="Retrotransposon gag" evidence="2">
    <location>
        <begin position="390"/>
        <end position="479"/>
    </location>
</feature>
<keyword evidence="4" id="KW-1185">Reference proteome</keyword>
<evidence type="ECO:0000313" key="3">
    <source>
        <dbReference type="EMBL" id="GJN41204.1"/>
    </source>
</evidence>